<name>A0A1I3VMF6_9RHOB</name>
<protein>
    <submittedName>
        <fullName evidence="2">Polysaccharide pyruvyl transferase</fullName>
    </submittedName>
</protein>
<keyword evidence="2" id="KW-0808">Transferase</keyword>
<evidence type="ECO:0000313" key="3">
    <source>
        <dbReference type="Proteomes" id="UP000183299"/>
    </source>
</evidence>
<dbReference type="AlphaFoldDB" id="A0A1I3VMF6"/>
<dbReference type="STRING" id="576117.SAMN04488138_11667"/>
<dbReference type="Pfam" id="PF04230">
    <property type="entry name" value="PS_pyruv_trans"/>
    <property type="match status" value="1"/>
</dbReference>
<evidence type="ECO:0000259" key="1">
    <source>
        <dbReference type="Pfam" id="PF04230"/>
    </source>
</evidence>
<dbReference type="OrthoDB" id="9803627at2"/>
<dbReference type="EMBL" id="FORY01000016">
    <property type="protein sequence ID" value="SFJ96584.1"/>
    <property type="molecule type" value="Genomic_DNA"/>
</dbReference>
<sequence length="292" mass="32558">MNTKLNPEPYADAYPGVLYRLISKFGLTNATNMHWFFRPEKGMNFGDWIGPYLFNKMTGKRARLRKAKGPWSYQIFSCGSILSHIEAPDKAIVWGSGALTECAQFERPKKIFAVRGPMSREICLSQGYDCPEVYGDPGVLMPLFYKPSKHERKVALGIVPHHTEFDDLFEKFSGCEGAKIVDVRQPLETVISEISACKAIVSTSLHGVIISHAYNIPVAWAKFSGRLIGDEFKFKDYFLGVGSDAIPSPVNLNKDYGIDDLLEFAIGGEIPDLVCVQDRLLKSCPFNSKGAF</sequence>
<dbReference type="RefSeq" id="WP_066600881.1">
    <property type="nucleotide sequence ID" value="NZ_FORY01000016.1"/>
</dbReference>
<dbReference type="GeneID" id="98666426"/>
<dbReference type="Proteomes" id="UP000183299">
    <property type="component" value="Unassembled WGS sequence"/>
</dbReference>
<dbReference type="GO" id="GO:0016740">
    <property type="term" value="F:transferase activity"/>
    <property type="evidence" value="ECO:0007669"/>
    <property type="project" value="UniProtKB-KW"/>
</dbReference>
<accession>A0A1I3VMF6</accession>
<organism evidence="2 3">
    <name type="scientific">Celeribacter halophilus</name>
    <dbReference type="NCBI Taxonomy" id="576117"/>
    <lineage>
        <taxon>Bacteria</taxon>
        <taxon>Pseudomonadati</taxon>
        <taxon>Pseudomonadota</taxon>
        <taxon>Alphaproteobacteria</taxon>
        <taxon>Rhodobacterales</taxon>
        <taxon>Roseobacteraceae</taxon>
        <taxon>Celeribacter</taxon>
    </lineage>
</organism>
<feature type="domain" description="Polysaccharide pyruvyl transferase" evidence="1">
    <location>
        <begin position="66"/>
        <end position="219"/>
    </location>
</feature>
<evidence type="ECO:0000313" key="2">
    <source>
        <dbReference type="EMBL" id="SFJ96584.1"/>
    </source>
</evidence>
<reference evidence="2 3" key="1">
    <citation type="submission" date="2016-10" db="EMBL/GenBank/DDBJ databases">
        <authorList>
            <person name="de Groot N.N."/>
        </authorList>
    </citation>
    <scope>NUCLEOTIDE SEQUENCE [LARGE SCALE GENOMIC DNA]</scope>
    <source>
        <strain evidence="2 3">CGMCC 1.8891</strain>
    </source>
</reference>
<keyword evidence="3" id="KW-1185">Reference proteome</keyword>
<dbReference type="InterPro" id="IPR007345">
    <property type="entry name" value="Polysacch_pyruvyl_Trfase"/>
</dbReference>
<gene>
    <name evidence="2" type="ORF">SAMN04488138_11667</name>
</gene>
<proteinExistence type="predicted"/>